<gene>
    <name evidence="1" type="ORF">JMJ77_014714</name>
</gene>
<proteinExistence type="predicted"/>
<organism evidence="1 2">
    <name type="scientific">Colletotrichum scovillei</name>
    <dbReference type="NCBI Taxonomy" id="1209932"/>
    <lineage>
        <taxon>Eukaryota</taxon>
        <taxon>Fungi</taxon>
        <taxon>Dikarya</taxon>
        <taxon>Ascomycota</taxon>
        <taxon>Pezizomycotina</taxon>
        <taxon>Sordariomycetes</taxon>
        <taxon>Hypocreomycetidae</taxon>
        <taxon>Glomerellales</taxon>
        <taxon>Glomerellaceae</taxon>
        <taxon>Colletotrichum</taxon>
        <taxon>Colletotrichum acutatum species complex</taxon>
    </lineage>
</organism>
<keyword evidence="2" id="KW-1185">Reference proteome</keyword>
<dbReference type="Proteomes" id="UP000699042">
    <property type="component" value="Unassembled WGS sequence"/>
</dbReference>
<accession>A0A9P7R1G5</accession>
<comment type="caution">
    <text evidence="1">The sequence shown here is derived from an EMBL/GenBank/DDBJ whole genome shotgun (WGS) entry which is preliminary data.</text>
</comment>
<protein>
    <submittedName>
        <fullName evidence="1">Uncharacterized protein</fullName>
    </submittedName>
</protein>
<dbReference type="EMBL" id="JAESDN010000008">
    <property type="protein sequence ID" value="KAG7046484.1"/>
    <property type="molecule type" value="Genomic_DNA"/>
</dbReference>
<reference evidence="1" key="1">
    <citation type="submission" date="2021-05" db="EMBL/GenBank/DDBJ databases">
        <title>Comparative genomics of three Colletotrichum scovillei strains and genetic complementation revealed genes involved fungal growth and virulence on chili pepper.</title>
        <authorList>
            <person name="Hsieh D.-K."/>
            <person name="Chuang S.-C."/>
            <person name="Chen C.-Y."/>
            <person name="Chao Y.-T."/>
            <person name="Lu M.-Y.J."/>
            <person name="Lee M.-H."/>
            <person name="Shih M.-C."/>
        </authorList>
    </citation>
    <scope>NUCLEOTIDE SEQUENCE</scope>
    <source>
        <strain evidence="1">Coll-153</strain>
    </source>
</reference>
<sequence>MRCNIGKIPPSHLESTISMSSVPWYLGMFVSQIAVLAEGLSLFNRGSDESSYQENPGCIRSVRRAEGFGKGSGANPSLGP</sequence>
<evidence type="ECO:0000313" key="2">
    <source>
        <dbReference type="Proteomes" id="UP000699042"/>
    </source>
</evidence>
<evidence type="ECO:0000313" key="1">
    <source>
        <dbReference type="EMBL" id="KAG7046484.1"/>
    </source>
</evidence>
<name>A0A9P7R1G5_9PEZI</name>
<dbReference type="AlphaFoldDB" id="A0A9P7R1G5"/>